<dbReference type="Proteomes" id="UP000032452">
    <property type="component" value="Unassembled WGS sequence"/>
</dbReference>
<name>A0A0D8ZZ46_9CYAN</name>
<dbReference type="PANTHER" id="PTHR36109">
    <property type="entry name" value="MEMBRANE PROTEIN-RELATED"/>
    <property type="match status" value="1"/>
</dbReference>
<organism evidence="2 3">
    <name type="scientific">Aliterella atlantica CENA595</name>
    <dbReference type="NCBI Taxonomy" id="1618023"/>
    <lineage>
        <taxon>Bacteria</taxon>
        <taxon>Bacillati</taxon>
        <taxon>Cyanobacteriota</taxon>
        <taxon>Cyanophyceae</taxon>
        <taxon>Chroococcidiopsidales</taxon>
        <taxon>Aliterellaceae</taxon>
        <taxon>Aliterella</taxon>
    </lineage>
</organism>
<dbReference type="AlphaFoldDB" id="A0A0D8ZZ46"/>
<dbReference type="EMBL" id="JYON01000005">
    <property type="protein sequence ID" value="KJH72491.1"/>
    <property type="molecule type" value="Genomic_DNA"/>
</dbReference>
<keyword evidence="1" id="KW-1133">Transmembrane helix</keyword>
<evidence type="ECO:0000313" key="3">
    <source>
        <dbReference type="Proteomes" id="UP000032452"/>
    </source>
</evidence>
<accession>A0A0D8ZZ46</accession>
<feature type="transmembrane region" description="Helical" evidence="1">
    <location>
        <begin position="59"/>
        <end position="81"/>
    </location>
</feature>
<dbReference type="RefSeq" id="WP_045053913.1">
    <property type="nucleotide sequence ID" value="NZ_CAWMDP010000032.1"/>
</dbReference>
<evidence type="ECO:0000313" key="2">
    <source>
        <dbReference type="EMBL" id="KJH72491.1"/>
    </source>
</evidence>
<dbReference type="STRING" id="1618023.UH38_06945"/>
<feature type="transmembrane region" description="Helical" evidence="1">
    <location>
        <begin position="93"/>
        <end position="120"/>
    </location>
</feature>
<proteinExistence type="predicted"/>
<dbReference type="PATRIC" id="fig|1618023.3.peg.2879"/>
<gene>
    <name evidence="2" type="ORF">UH38_06945</name>
</gene>
<dbReference type="PANTHER" id="PTHR36109:SF1">
    <property type="entry name" value="SLR0613 PROTEIN"/>
    <property type="match status" value="1"/>
</dbReference>
<sequence>MNYLVAVLRDRIQAEEASITLEKEGIPTASISILGKGYKSADEFGLIDPNQEAKKQSSLLSFWLVPFGFVAGAAFNLLTGLNTFPWAGSTGNVIIGALLGAGAGAMGGFFAGGGVGLVIGGGDALPYRNRLNAGKYIVVVKGSELVTRQATKILRQFEPENLQGYNDPDQQ</sequence>
<dbReference type="OrthoDB" id="428329at2"/>
<keyword evidence="3" id="KW-1185">Reference proteome</keyword>
<reference evidence="2 3" key="1">
    <citation type="submission" date="2015-02" db="EMBL/GenBank/DDBJ databases">
        <title>Draft genome of a novel marine cyanobacterium (Chroococcales) isolated from South Atlantic Ocean.</title>
        <authorList>
            <person name="Rigonato J."/>
            <person name="Alvarenga D.O."/>
            <person name="Branco L.H."/>
            <person name="Varani A.M."/>
            <person name="Brandini F.P."/>
            <person name="Fiore M.F."/>
        </authorList>
    </citation>
    <scope>NUCLEOTIDE SEQUENCE [LARGE SCALE GENOMIC DNA]</scope>
    <source>
        <strain evidence="2 3">CENA595</strain>
    </source>
</reference>
<keyword evidence="1" id="KW-0472">Membrane</keyword>
<protein>
    <submittedName>
        <fullName evidence="2">Uncharacterized protein</fullName>
    </submittedName>
</protein>
<dbReference type="InterPro" id="IPR052948">
    <property type="entry name" value="Low_temp-induced_all0457"/>
</dbReference>
<evidence type="ECO:0000256" key="1">
    <source>
        <dbReference type="SAM" id="Phobius"/>
    </source>
</evidence>
<keyword evidence="1" id="KW-0812">Transmembrane</keyword>
<comment type="caution">
    <text evidence="2">The sequence shown here is derived from an EMBL/GenBank/DDBJ whole genome shotgun (WGS) entry which is preliminary data.</text>
</comment>